<dbReference type="EMBL" id="JARJCM010000041">
    <property type="protein sequence ID" value="KAJ7036689.1"/>
    <property type="molecule type" value="Genomic_DNA"/>
</dbReference>
<evidence type="ECO:0000313" key="1">
    <source>
        <dbReference type="EMBL" id="KAJ7036689.1"/>
    </source>
</evidence>
<protein>
    <submittedName>
        <fullName evidence="1">Uncharacterized protein</fullName>
    </submittedName>
</protein>
<comment type="caution">
    <text evidence="1">The sequence shown here is derived from an EMBL/GenBank/DDBJ whole genome shotgun (WGS) entry which is preliminary data.</text>
</comment>
<evidence type="ECO:0000313" key="2">
    <source>
        <dbReference type="Proteomes" id="UP001218188"/>
    </source>
</evidence>
<accession>A0AAD6SZS6</accession>
<proteinExistence type="predicted"/>
<dbReference type="PROSITE" id="PS51257">
    <property type="entry name" value="PROKAR_LIPOPROTEIN"/>
    <property type="match status" value="1"/>
</dbReference>
<sequence length="355" mass="38987">MASGRPCGIVLVLAGSGCVDISKSSCESDTHLTLVVYFDDHRWKAAFKTYKHAAGIVIAVRSKLPPALANGLLGSAGQATGALQPLPDELWAEILASLPREALPRGPVAQRIRSPTLRHINIPLWFTNHPNDILAYFQGFPGPNCITTLHPAFVEFDHMYLAGPIGIAFPNLAELHVEVLIRIWSSGTPFEAPKIRKDCLHLTYLSDYSFGTKPTLGFGCFDINELKDSLVSQHPELKVLWVDGSDTMYLWRKGRDVLQYNNDAGTAYDFDARRPYWPSTLSHVLCFHVLGGGYSDPESRTGFVCPVDFKLSIPTEVEVSHMGNIQACGTPYLDGSSCNSVFTQFSSVSVSVSRQ</sequence>
<dbReference type="AlphaFoldDB" id="A0AAD6SZS6"/>
<dbReference type="Proteomes" id="UP001218188">
    <property type="component" value="Unassembled WGS sequence"/>
</dbReference>
<organism evidence="1 2">
    <name type="scientific">Mycena alexandri</name>
    <dbReference type="NCBI Taxonomy" id="1745969"/>
    <lineage>
        <taxon>Eukaryota</taxon>
        <taxon>Fungi</taxon>
        <taxon>Dikarya</taxon>
        <taxon>Basidiomycota</taxon>
        <taxon>Agaricomycotina</taxon>
        <taxon>Agaricomycetes</taxon>
        <taxon>Agaricomycetidae</taxon>
        <taxon>Agaricales</taxon>
        <taxon>Marasmiineae</taxon>
        <taxon>Mycenaceae</taxon>
        <taxon>Mycena</taxon>
    </lineage>
</organism>
<name>A0AAD6SZS6_9AGAR</name>
<keyword evidence="2" id="KW-1185">Reference proteome</keyword>
<gene>
    <name evidence="1" type="ORF">C8F04DRAFT_1232896</name>
</gene>
<reference evidence="1" key="1">
    <citation type="submission" date="2023-03" db="EMBL/GenBank/DDBJ databases">
        <title>Massive genome expansion in bonnet fungi (Mycena s.s.) driven by repeated elements and novel gene families across ecological guilds.</title>
        <authorList>
            <consortium name="Lawrence Berkeley National Laboratory"/>
            <person name="Harder C.B."/>
            <person name="Miyauchi S."/>
            <person name="Viragh M."/>
            <person name="Kuo A."/>
            <person name="Thoen E."/>
            <person name="Andreopoulos B."/>
            <person name="Lu D."/>
            <person name="Skrede I."/>
            <person name="Drula E."/>
            <person name="Henrissat B."/>
            <person name="Morin E."/>
            <person name="Kohler A."/>
            <person name="Barry K."/>
            <person name="LaButti K."/>
            <person name="Morin E."/>
            <person name="Salamov A."/>
            <person name="Lipzen A."/>
            <person name="Mereny Z."/>
            <person name="Hegedus B."/>
            <person name="Baldrian P."/>
            <person name="Stursova M."/>
            <person name="Weitz H."/>
            <person name="Taylor A."/>
            <person name="Grigoriev I.V."/>
            <person name="Nagy L.G."/>
            <person name="Martin F."/>
            <person name="Kauserud H."/>
        </authorList>
    </citation>
    <scope>NUCLEOTIDE SEQUENCE</scope>
    <source>
        <strain evidence="1">CBHHK200</strain>
    </source>
</reference>